<dbReference type="Proteomes" id="UP000095713">
    <property type="component" value="Unassembled WGS sequence"/>
</dbReference>
<sequence>MAANNNEDQKPKKQLNPYIGFTTVAFQMGLTIYLGSELGNWLDLKYDKAFWKPTLTLFSVFIAMYLVINQVVKISNKK</sequence>
<dbReference type="OrthoDB" id="9798708at2"/>
<dbReference type="EMBL" id="MDJD01000049">
    <property type="protein sequence ID" value="OEK06114.1"/>
    <property type="molecule type" value="Genomic_DNA"/>
</dbReference>
<dbReference type="RefSeq" id="WP_069831004.1">
    <property type="nucleotide sequence ID" value="NZ_MDJD01000049.1"/>
</dbReference>
<evidence type="ECO:0000313" key="3">
    <source>
        <dbReference type="Proteomes" id="UP000095713"/>
    </source>
</evidence>
<feature type="transmembrane region" description="Helical" evidence="1">
    <location>
        <begin position="55"/>
        <end position="72"/>
    </location>
</feature>
<dbReference type="InterPro" id="IPR032820">
    <property type="entry name" value="ATPase_put"/>
</dbReference>
<accession>A0A1E5T408</accession>
<gene>
    <name evidence="2" type="ORF">A8C32_18970</name>
</gene>
<dbReference type="AlphaFoldDB" id="A0A1E5T408"/>
<organism evidence="2 3">
    <name type="scientific">Flavivirga aquatica</name>
    <dbReference type="NCBI Taxonomy" id="1849968"/>
    <lineage>
        <taxon>Bacteria</taxon>
        <taxon>Pseudomonadati</taxon>
        <taxon>Bacteroidota</taxon>
        <taxon>Flavobacteriia</taxon>
        <taxon>Flavobacteriales</taxon>
        <taxon>Flavobacteriaceae</taxon>
        <taxon>Flavivirga</taxon>
    </lineage>
</organism>
<evidence type="ECO:0008006" key="4">
    <source>
        <dbReference type="Google" id="ProtNLM"/>
    </source>
</evidence>
<reference evidence="2 3" key="1">
    <citation type="submission" date="2016-05" db="EMBL/GenBank/DDBJ databases">
        <title>Draft Genome Sequence of Algibacter sp. Strain SK-16 Isolated from the Surface Water of Aburatsubo Inlet.</title>
        <authorList>
            <person name="Wong S.-K."/>
            <person name="Yoshizawa S."/>
            <person name="Nakajima Y."/>
            <person name="Ogura Y."/>
            <person name="Tetsuya H."/>
            <person name="Hamasaki K."/>
        </authorList>
    </citation>
    <scope>NUCLEOTIDE SEQUENCE [LARGE SCALE GENOMIC DNA]</scope>
    <source>
        <strain evidence="2 3">SK-16</strain>
    </source>
</reference>
<comment type="caution">
    <text evidence="2">The sequence shown here is derived from an EMBL/GenBank/DDBJ whole genome shotgun (WGS) entry which is preliminary data.</text>
</comment>
<evidence type="ECO:0000313" key="2">
    <source>
        <dbReference type="EMBL" id="OEK06114.1"/>
    </source>
</evidence>
<protein>
    <recommendedName>
        <fullName evidence="4">F0F1-ATPase subunit</fullName>
    </recommendedName>
</protein>
<feature type="transmembrane region" description="Helical" evidence="1">
    <location>
        <begin position="15"/>
        <end position="35"/>
    </location>
</feature>
<evidence type="ECO:0000256" key="1">
    <source>
        <dbReference type="SAM" id="Phobius"/>
    </source>
</evidence>
<keyword evidence="1" id="KW-0812">Transmembrane</keyword>
<dbReference type="Pfam" id="PF09527">
    <property type="entry name" value="ATPase_gene1"/>
    <property type="match status" value="1"/>
</dbReference>
<keyword evidence="1" id="KW-0472">Membrane</keyword>
<name>A0A1E5T408_9FLAO</name>
<dbReference type="STRING" id="1849968.A8C32_18970"/>
<proteinExistence type="predicted"/>
<keyword evidence="3" id="KW-1185">Reference proteome</keyword>
<keyword evidence="1" id="KW-1133">Transmembrane helix</keyword>